<protein>
    <submittedName>
        <fullName evidence="2">Uncharacterized protein</fullName>
    </submittedName>
</protein>
<name>A0AA40EMY1_9PEZI</name>
<dbReference type="EMBL" id="JAUKTV010000003">
    <property type="protein sequence ID" value="KAK0742282.1"/>
    <property type="molecule type" value="Genomic_DNA"/>
</dbReference>
<feature type="transmembrane region" description="Helical" evidence="1">
    <location>
        <begin position="21"/>
        <end position="40"/>
    </location>
</feature>
<dbReference type="AlphaFoldDB" id="A0AA40EMY1"/>
<reference evidence="2" key="1">
    <citation type="submission" date="2023-06" db="EMBL/GenBank/DDBJ databases">
        <title>Genome-scale phylogeny and comparative genomics of the fungal order Sordariales.</title>
        <authorList>
            <consortium name="Lawrence Berkeley National Laboratory"/>
            <person name="Hensen N."/>
            <person name="Bonometti L."/>
            <person name="Westerberg I."/>
            <person name="Brannstrom I.O."/>
            <person name="Guillou S."/>
            <person name="Cros-Aarteil S."/>
            <person name="Calhoun S."/>
            <person name="Haridas S."/>
            <person name="Kuo A."/>
            <person name="Mondo S."/>
            <person name="Pangilinan J."/>
            <person name="Riley R."/>
            <person name="Labutti K."/>
            <person name="Andreopoulos B."/>
            <person name="Lipzen A."/>
            <person name="Chen C."/>
            <person name="Yanf M."/>
            <person name="Daum C."/>
            <person name="Ng V."/>
            <person name="Clum A."/>
            <person name="Steindorff A."/>
            <person name="Ohm R."/>
            <person name="Martin F."/>
            <person name="Silar P."/>
            <person name="Natvig D."/>
            <person name="Lalanne C."/>
            <person name="Gautier V."/>
            <person name="Ament-Velasquez S.L."/>
            <person name="Kruys A."/>
            <person name="Hutchinson M.I."/>
            <person name="Powell A.J."/>
            <person name="Barry K."/>
            <person name="Miller A.N."/>
            <person name="Grigoriev I.V."/>
            <person name="Debuchy R."/>
            <person name="Gladieux P."/>
            <person name="Thoren M.H."/>
            <person name="Johannesson H."/>
        </authorList>
    </citation>
    <scope>NUCLEOTIDE SEQUENCE</scope>
    <source>
        <strain evidence="2">CBS 540.89</strain>
    </source>
</reference>
<keyword evidence="1" id="KW-1133">Transmembrane helix</keyword>
<keyword evidence="1" id="KW-0812">Transmembrane</keyword>
<proteinExistence type="predicted"/>
<keyword evidence="3" id="KW-1185">Reference proteome</keyword>
<sequence>MTICPAASRHHTPRRLPICSLFFAISFISTCCCLLAGPILSHTLRATLCNKS</sequence>
<comment type="caution">
    <text evidence="2">The sequence shown here is derived from an EMBL/GenBank/DDBJ whole genome shotgun (WGS) entry which is preliminary data.</text>
</comment>
<evidence type="ECO:0000313" key="3">
    <source>
        <dbReference type="Proteomes" id="UP001172159"/>
    </source>
</evidence>
<accession>A0AA40EMY1</accession>
<dbReference type="Proteomes" id="UP001172159">
    <property type="component" value="Unassembled WGS sequence"/>
</dbReference>
<gene>
    <name evidence="2" type="ORF">B0T21DRAFT_127236</name>
</gene>
<evidence type="ECO:0000313" key="2">
    <source>
        <dbReference type="EMBL" id="KAK0742282.1"/>
    </source>
</evidence>
<evidence type="ECO:0000256" key="1">
    <source>
        <dbReference type="SAM" id="Phobius"/>
    </source>
</evidence>
<keyword evidence="1" id="KW-0472">Membrane</keyword>
<organism evidence="2 3">
    <name type="scientific">Apiosordaria backusii</name>
    <dbReference type="NCBI Taxonomy" id="314023"/>
    <lineage>
        <taxon>Eukaryota</taxon>
        <taxon>Fungi</taxon>
        <taxon>Dikarya</taxon>
        <taxon>Ascomycota</taxon>
        <taxon>Pezizomycotina</taxon>
        <taxon>Sordariomycetes</taxon>
        <taxon>Sordariomycetidae</taxon>
        <taxon>Sordariales</taxon>
        <taxon>Lasiosphaeriaceae</taxon>
        <taxon>Apiosordaria</taxon>
    </lineage>
</organism>